<keyword evidence="3" id="KW-1185">Reference proteome</keyword>
<dbReference type="RefSeq" id="WP_330133357.1">
    <property type="nucleotide sequence ID" value="NZ_JAUTXY010000004.1"/>
</dbReference>
<protein>
    <recommendedName>
        <fullName evidence="4">Transmembrane protein</fullName>
    </recommendedName>
</protein>
<dbReference type="PANTHER" id="PTHR42305">
    <property type="entry name" value="MEMBRANE PROTEIN RV1733C-RELATED"/>
    <property type="match status" value="1"/>
</dbReference>
<keyword evidence="1" id="KW-0472">Membrane</keyword>
<feature type="transmembrane region" description="Helical" evidence="1">
    <location>
        <begin position="150"/>
        <end position="175"/>
    </location>
</feature>
<keyword evidence="1" id="KW-1133">Transmembrane helix</keyword>
<dbReference type="InterPro" id="IPR039708">
    <property type="entry name" value="MT1774/Rv1733c-like"/>
</dbReference>
<evidence type="ECO:0000313" key="3">
    <source>
        <dbReference type="Proteomes" id="UP001336020"/>
    </source>
</evidence>
<proteinExistence type="predicted"/>
<accession>A0ABU7L9B0</accession>
<dbReference type="PANTHER" id="PTHR42305:SF1">
    <property type="entry name" value="MEMBRANE PROTEIN RV1733C-RELATED"/>
    <property type="match status" value="1"/>
</dbReference>
<name>A0ABU7L9B0_9NOCA</name>
<reference evidence="2 3" key="1">
    <citation type="submission" date="2023-07" db="EMBL/GenBank/DDBJ databases">
        <authorList>
            <person name="Girao M."/>
            <person name="Carvalho M.F."/>
        </authorList>
    </citation>
    <scope>NUCLEOTIDE SEQUENCE [LARGE SCALE GENOMIC DNA]</scope>
    <source>
        <strain evidence="2 3">YIM65754</strain>
    </source>
</reference>
<evidence type="ECO:0000313" key="2">
    <source>
        <dbReference type="EMBL" id="MEE2058120.1"/>
    </source>
</evidence>
<evidence type="ECO:0008006" key="4">
    <source>
        <dbReference type="Google" id="ProtNLM"/>
    </source>
</evidence>
<dbReference type="Proteomes" id="UP001336020">
    <property type="component" value="Unassembled WGS sequence"/>
</dbReference>
<feature type="transmembrane region" description="Helical" evidence="1">
    <location>
        <begin position="32"/>
        <end position="52"/>
    </location>
</feature>
<organism evidence="2 3">
    <name type="scientific">Rhodococcus artemisiae</name>
    <dbReference type="NCBI Taxonomy" id="714159"/>
    <lineage>
        <taxon>Bacteria</taxon>
        <taxon>Bacillati</taxon>
        <taxon>Actinomycetota</taxon>
        <taxon>Actinomycetes</taxon>
        <taxon>Mycobacteriales</taxon>
        <taxon>Nocardiaceae</taxon>
        <taxon>Rhodococcus</taxon>
    </lineage>
</organism>
<keyword evidence="1" id="KW-0812">Transmembrane</keyword>
<comment type="caution">
    <text evidence="2">The sequence shown here is derived from an EMBL/GenBank/DDBJ whole genome shotgun (WGS) entry which is preliminary data.</text>
</comment>
<gene>
    <name evidence="2" type="ORF">Q7514_11375</name>
</gene>
<dbReference type="EMBL" id="JAUTXY010000004">
    <property type="protein sequence ID" value="MEE2058120.1"/>
    <property type="molecule type" value="Genomic_DNA"/>
</dbReference>
<evidence type="ECO:0000256" key="1">
    <source>
        <dbReference type="SAM" id="Phobius"/>
    </source>
</evidence>
<sequence length="197" mass="21323">MTSTGGYLRRTRRSLRGRSPLVRRTDRFEARVFSLLVAAMLIMVPVAGIVIANVQSTQVALAQQQLAERTMVSATLDADPVVANAGWGEFSYVAPSTAPATWEFRGVEHHGDVQITGSEVAGDEVQVWVDRAGAVTLQPMSVSAAEFSSVLAGVAVYMFVLLIACGLFALAHWGIERARSREWSREIEAFLGSTSSH</sequence>